<feature type="domain" description="CoA carboxyltransferase C-terminal" evidence="2">
    <location>
        <begin position="266"/>
        <end position="487"/>
    </location>
</feature>
<dbReference type="GO" id="GO:0016740">
    <property type="term" value="F:transferase activity"/>
    <property type="evidence" value="ECO:0007669"/>
    <property type="project" value="UniProtKB-KW"/>
</dbReference>
<dbReference type="Gene3D" id="3.90.226.10">
    <property type="entry name" value="2-enoyl-CoA Hydratase, Chain A, domain 1"/>
    <property type="match status" value="2"/>
</dbReference>
<keyword evidence="3" id="KW-0808">Transferase</keyword>
<dbReference type="GO" id="GO:0004658">
    <property type="term" value="F:propionyl-CoA carboxylase activity"/>
    <property type="evidence" value="ECO:0007669"/>
    <property type="project" value="TreeGrafter"/>
</dbReference>
<dbReference type="Pfam" id="PF01039">
    <property type="entry name" value="Carboxyl_trans"/>
    <property type="match status" value="1"/>
</dbReference>
<dbReference type="InterPro" id="IPR034733">
    <property type="entry name" value="AcCoA_carboxyl_beta"/>
</dbReference>
<dbReference type="PROSITE" id="PS50989">
    <property type="entry name" value="COA_CT_CTER"/>
    <property type="match status" value="1"/>
</dbReference>
<reference evidence="3 4" key="1">
    <citation type="journal article" date="2014" name="Int. J. Syst. Evol. Microbiol.">
        <title>Complete genome sequence of Corynebacterium casei LMG S-19264T (=DSM 44701T), isolated from a smear-ripened cheese.</title>
        <authorList>
            <consortium name="US DOE Joint Genome Institute (JGI-PGF)"/>
            <person name="Walter F."/>
            <person name="Albersmeier A."/>
            <person name="Kalinowski J."/>
            <person name="Ruckert C."/>
        </authorList>
    </citation>
    <scope>NUCLEOTIDE SEQUENCE [LARGE SCALE GENOMIC DNA]</scope>
    <source>
        <strain evidence="3 4">CGMCC 1.16330</strain>
    </source>
</reference>
<dbReference type="PROSITE" id="PS50980">
    <property type="entry name" value="COA_CT_NTER"/>
    <property type="match status" value="1"/>
</dbReference>
<evidence type="ECO:0000259" key="2">
    <source>
        <dbReference type="PROSITE" id="PS50989"/>
    </source>
</evidence>
<feature type="domain" description="CoA carboxyltransferase N-terminal" evidence="1">
    <location>
        <begin position="1"/>
        <end position="255"/>
    </location>
</feature>
<organism evidence="3 4">
    <name type="scientific">Caldovatus sediminis</name>
    <dbReference type="NCBI Taxonomy" id="2041189"/>
    <lineage>
        <taxon>Bacteria</taxon>
        <taxon>Pseudomonadati</taxon>
        <taxon>Pseudomonadota</taxon>
        <taxon>Alphaproteobacteria</taxon>
        <taxon>Acetobacterales</taxon>
        <taxon>Roseomonadaceae</taxon>
        <taxon>Caldovatus</taxon>
    </lineage>
</organism>
<protein>
    <submittedName>
        <fullName evidence="3">Carboxyl transferase</fullName>
    </submittedName>
</protein>
<dbReference type="PANTHER" id="PTHR43842:SF2">
    <property type="entry name" value="PROPIONYL-COA CARBOXYLASE BETA CHAIN, MITOCHONDRIAL"/>
    <property type="match status" value="1"/>
</dbReference>
<accession>A0A8J2Z9Q2</accession>
<name>A0A8J2Z9Q2_9PROT</name>
<dbReference type="AlphaFoldDB" id="A0A8J2Z9Q2"/>
<sequence>MPFEREIAEHARRRGKALAMGSKRKLEEFAAAGLLNARQRIAHLLDEGSFQEVGLFAVSERAADRDRSPGDGVVTGYGRIDGREVGVVAYDFTTLGASSAPVASLKFQHVRKTTIARGIPMVILGEAGGARIPDVMGARGIARTRSHQVYDRRRQTPWVTAILGQSYGSPSWKAAMSDFVLMRKGAVLAVSSPKVTAVAISEEVDPEELGGWRMRTEVTGEVDQAYATDQEVLGAIRRFLSYMPSNANEPPPRAPVPPGSGEGMARILDIVPEQRERVYDVRRVIEVVVDRDSFFPVKERFAKVLTCGLARIGGRTVGIIASNPIFKGGALDPQACRKATGFIVLCDSFNIPLVFLTDTPGFLVGVEGERLGLAGQIMNFNHALEMATVPKLAVIMRKSYGQAYINMGGTADEIAAWYSADVSFMDPAAAVNVLHGVRRQADPERFEALRRELARDTGAYDLAAGFLAQDVIDPRETRAWLIRMLAVHESRASGGIGRHHMATWPYNF</sequence>
<keyword evidence="4" id="KW-1185">Reference proteome</keyword>
<proteinExistence type="predicted"/>
<evidence type="ECO:0000259" key="1">
    <source>
        <dbReference type="PROSITE" id="PS50980"/>
    </source>
</evidence>
<evidence type="ECO:0000313" key="3">
    <source>
        <dbReference type="EMBL" id="GGG28218.1"/>
    </source>
</evidence>
<dbReference type="InterPro" id="IPR029045">
    <property type="entry name" value="ClpP/crotonase-like_dom_sf"/>
</dbReference>
<dbReference type="InterPro" id="IPR011762">
    <property type="entry name" value="COA_CT_N"/>
</dbReference>
<dbReference type="EMBL" id="BMKS01000004">
    <property type="protein sequence ID" value="GGG28218.1"/>
    <property type="molecule type" value="Genomic_DNA"/>
</dbReference>
<comment type="caution">
    <text evidence="3">The sequence shown here is derived from an EMBL/GenBank/DDBJ whole genome shotgun (WGS) entry which is preliminary data.</text>
</comment>
<dbReference type="Proteomes" id="UP000597507">
    <property type="component" value="Unassembled WGS sequence"/>
</dbReference>
<gene>
    <name evidence="3" type="ORF">GCM10010964_15140</name>
</gene>
<evidence type="ECO:0000313" key="4">
    <source>
        <dbReference type="Proteomes" id="UP000597507"/>
    </source>
</evidence>
<dbReference type="InterPro" id="IPR011763">
    <property type="entry name" value="COA_CT_C"/>
</dbReference>
<dbReference type="InterPro" id="IPR051047">
    <property type="entry name" value="AccD/PCCB"/>
</dbReference>
<dbReference type="SUPFAM" id="SSF52096">
    <property type="entry name" value="ClpP/crotonase"/>
    <property type="match status" value="2"/>
</dbReference>
<dbReference type="PANTHER" id="PTHR43842">
    <property type="entry name" value="PROPIONYL-COA CARBOXYLASE BETA CHAIN"/>
    <property type="match status" value="1"/>
</dbReference>